<keyword evidence="4" id="KW-0325">Glycoprotein</keyword>
<keyword evidence="7" id="KW-1185">Reference proteome</keyword>
<keyword evidence="1" id="KW-0732">Signal</keyword>
<keyword evidence="2" id="KW-0677">Repeat</keyword>
<keyword evidence="3" id="KW-0378">Hydrolase</keyword>
<evidence type="ECO:0000256" key="2">
    <source>
        <dbReference type="ARBA" id="ARBA00022737"/>
    </source>
</evidence>
<dbReference type="RefSeq" id="WP_381833482.1">
    <property type="nucleotide sequence ID" value="NZ_JBHTCF010000010.1"/>
</dbReference>
<dbReference type="Gene3D" id="2.130.10.130">
    <property type="entry name" value="Integrin alpha, N-terminal"/>
    <property type="match status" value="3"/>
</dbReference>
<dbReference type="EMBL" id="JBHTCF010000010">
    <property type="protein sequence ID" value="MFC7307118.1"/>
    <property type="molecule type" value="Genomic_DNA"/>
</dbReference>
<reference evidence="7" key="1">
    <citation type="journal article" date="2019" name="Int. J. Syst. Evol. Microbiol.">
        <title>The Global Catalogue of Microorganisms (GCM) 10K type strain sequencing project: providing services to taxonomists for standard genome sequencing and annotation.</title>
        <authorList>
            <consortium name="The Broad Institute Genomics Platform"/>
            <consortium name="The Broad Institute Genome Sequencing Center for Infectious Disease"/>
            <person name="Wu L."/>
            <person name="Ma J."/>
        </authorList>
    </citation>
    <scope>NUCLEOTIDE SEQUENCE [LARGE SCALE GENOMIC DNA]</scope>
    <source>
        <strain evidence="7">SYNS20</strain>
    </source>
</reference>
<evidence type="ECO:0000256" key="3">
    <source>
        <dbReference type="ARBA" id="ARBA00022801"/>
    </source>
</evidence>
<evidence type="ECO:0000256" key="4">
    <source>
        <dbReference type="ARBA" id="ARBA00023180"/>
    </source>
</evidence>
<protein>
    <submittedName>
        <fullName evidence="6">FG-GAP and VCBS repeat-containing protein</fullName>
    </submittedName>
</protein>
<dbReference type="InterPro" id="IPR013517">
    <property type="entry name" value="FG-GAP"/>
</dbReference>
<evidence type="ECO:0000256" key="5">
    <source>
        <dbReference type="SAM" id="MobiDB-lite"/>
    </source>
</evidence>
<feature type="region of interest" description="Disordered" evidence="5">
    <location>
        <begin position="320"/>
        <end position="339"/>
    </location>
</feature>
<dbReference type="Pfam" id="PF01839">
    <property type="entry name" value="FG-GAP"/>
    <property type="match status" value="3"/>
</dbReference>
<dbReference type="InterPro" id="IPR028994">
    <property type="entry name" value="Integrin_alpha_N"/>
</dbReference>
<evidence type="ECO:0000313" key="7">
    <source>
        <dbReference type="Proteomes" id="UP001596523"/>
    </source>
</evidence>
<dbReference type="PROSITE" id="PS51470">
    <property type="entry name" value="FG_GAP"/>
    <property type="match status" value="2"/>
</dbReference>
<dbReference type="PANTHER" id="PTHR23221:SF7">
    <property type="entry name" value="PHOSPHATIDYLINOSITOL-GLYCAN-SPECIFIC PHOSPHOLIPASE D"/>
    <property type="match status" value="1"/>
</dbReference>
<proteinExistence type="predicted"/>
<dbReference type="SMART" id="SM00191">
    <property type="entry name" value="Int_alpha"/>
    <property type="match status" value="4"/>
</dbReference>
<dbReference type="Pfam" id="PF13517">
    <property type="entry name" value="FG-GAP_3"/>
    <property type="match status" value="1"/>
</dbReference>
<dbReference type="Proteomes" id="UP001596523">
    <property type="component" value="Unassembled WGS sequence"/>
</dbReference>
<gene>
    <name evidence="6" type="ORF">ACFQVC_23175</name>
</gene>
<comment type="caution">
    <text evidence="6">The sequence shown here is derived from an EMBL/GenBank/DDBJ whole genome shotgun (WGS) entry which is preliminary data.</text>
</comment>
<evidence type="ECO:0000256" key="1">
    <source>
        <dbReference type="ARBA" id="ARBA00022729"/>
    </source>
</evidence>
<dbReference type="SUPFAM" id="SSF69318">
    <property type="entry name" value="Integrin alpha N-terminal domain"/>
    <property type="match status" value="1"/>
</dbReference>
<dbReference type="InterPro" id="IPR013519">
    <property type="entry name" value="Int_alpha_beta-p"/>
</dbReference>
<name>A0ABW2JNY1_9ACTN</name>
<accession>A0ABW2JNY1</accession>
<organism evidence="6 7">
    <name type="scientific">Streptomyces monticola</name>
    <dbReference type="NCBI Taxonomy" id="2666263"/>
    <lineage>
        <taxon>Bacteria</taxon>
        <taxon>Bacillati</taxon>
        <taxon>Actinomycetota</taxon>
        <taxon>Actinomycetes</taxon>
        <taxon>Kitasatosporales</taxon>
        <taxon>Streptomycetaceae</taxon>
        <taxon>Streptomyces</taxon>
    </lineage>
</organism>
<dbReference type="PANTHER" id="PTHR23221">
    <property type="entry name" value="GLYCOSYLPHOSPHATIDYLINOSITOL PHOSPHOLIPASE D"/>
    <property type="match status" value="1"/>
</dbReference>
<sequence>MEISVSLANPCLAGGTVRRSVLAALAVTAFATPLVIAVPGSAHAAPVPPRKPVVDFNHDGYADLVISGPQGGGSGDQQATGYVSVVYGSASGPDKARAVTFRPGVGGVPGQGGQTSGFGWSHAAADLDGDTYTDLVVGGLGDRPVVLWGAEDGLTGAGSVELPPLTGGQAGDFNGDGHMDLVSGEFPPDDDPNDDESGMTVSYGPFTRAGKPARLDSIQTGNEYYGPGDFIVGDLTGDGVDDLVTSHGFEETAYSSSFWKGGKDGLPHAETKSIASTDGGTIADVNGDGYGDLVVRDNGTNNDDNSIEAGTLRIEYGSTAGPDSAHAKKITQDTPGVPGVSEGDASGTYDGDQFGYSLSAADVTGDGIADIAVGIPGEDIKPGATNIKDAGSVVLLKGAKGGVTGAGSQAFTQSTDGVPGASEARDGFGHTVLLRDVDGDKKADLTVGVPEEDGAYAASGAVWVLRGATGGLTTTGIDSFGPKSIGAPEKGAQFGWWLGR</sequence>
<evidence type="ECO:0000313" key="6">
    <source>
        <dbReference type="EMBL" id="MFC7307118.1"/>
    </source>
</evidence>